<dbReference type="EMBL" id="WNTK01001680">
    <property type="protein sequence ID" value="KAG9466995.1"/>
    <property type="molecule type" value="Genomic_DNA"/>
</dbReference>
<keyword evidence="1" id="KW-0732">Signal</keyword>
<feature type="chain" id="PRO_5035287714" description="WAP domain-containing protein" evidence="1">
    <location>
        <begin position="28"/>
        <end position="120"/>
    </location>
</feature>
<dbReference type="SUPFAM" id="SSF57256">
    <property type="entry name" value="Elafin-like"/>
    <property type="match status" value="2"/>
</dbReference>
<dbReference type="Proteomes" id="UP000770717">
    <property type="component" value="Unassembled WGS sequence"/>
</dbReference>
<dbReference type="Gene3D" id="4.10.75.10">
    <property type="entry name" value="Elafin-like"/>
    <property type="match status" value="2"/>
</dbReference>
<dbReference type="OrthoDB" id="6060011at2759"/>
<evidence type="ECO:0000256" key="1">
    <source>
        <dbReference type="SAM" id="SignalP"/>
    </source>
</evidence>
<comment type="caution">
    <text evidence="3">The sequence shown here is derived from an EMBL/GenBank/DDBJ whole genome shotgun (WGS) entry which is preliminary data.</text>
</comment>
<dbReference type="SMART" id="SM00217">
    <property type="entry name" value="WAP"/>
    <property type="match status" value="2"/>
</dbReference>
<dbReference type="PROSITE" id="PS51390">
    <property type="entry name" value="WAP"/>
    <property type="match status" value="2"/>
</dbReference>
<evidence type="ECO:0000259" key="2">
    <source>
        <dbReference type="PROSITE" id="PS51390"/>
    </source>
</evidence>
<feature type="signal peptide" evidence="1">
    <location>
        <begin position="1"/>
        <end position="27"/>
    </location>
</feature>
<proteinExistence type="predicted"/>
<reference evidence="3" key="1">
    <citation type="thesis" date="2020" institute="ProQuest LLC" country="789 East Eisenhower Parkway, Ann Arbor, MI, USA">
        <title>Comparative Genomics and Chromosome Evolution.</title>
        <authorList>
            <person name="Mudd A.B."/>
        </authorList>
    </citation>
    <scope>NUCLEOTIDE SEQUENCE</scope>
    <source>
        <strain evidence="3">HN-11 Male</strain>
        <tissue evidence="3">Kidney and liver</tissue>
    </source>
</reference>
<dbReference type="InterPro" id="IPR008197">
    <property type="entry name" value="WAP_dom"/>
</dbReference>
<dbReference type="GO" id="GO:0030414">
    <property type="term" value="F:peptidase inhibitor activity"/>
    <property type="evidence" value="ECO:0007669"/>
    <property type="project" value="InterPro"/>
</dbReference>
<gene>
    <name evidence="3" type="ORF">GDO78_015784</name>
</gene>
<dbReference type="InterPro" id="IPR036645">
    <property type="entry name" value="Elafin-like_sf"/>
</dbReference>
<accession>A0A8J6EDC7</accession>
<organism evidence="3 4">
    <name type="scientific">Eleutherodactylus coqui</name>
    <name type="common">Puerto Rican coqui</name>
    <dbReference type="NCBI Taxonomy" id="57060"/>
    <lineage>
        <taxon>Eukaryota</taxon>
        <taxon>Metazoa</taxon>
        <taxon>Chordata</taxon>
        <taxon>Craniata</taxon>
        <taxon>Vertebrata</taxon>
        <taxon>Euteleostomi</taxon>
        <taxon>Amphibia</taxon>
        <taxon>Batrachia</taxon>
        <taxon>Anura</taxon>
        <taxon>Neobatrachia</taxon>
        <taxon>Hyloidea</taxon>
        <taxon>Eleutherodactylidae</taxon>
        <taxon>Eleutherodactylinae</taxon>
        <taxon>Eleutherodactylus</taxon>
        <taxon>Eleutherodactylus</taxon>
    </lineage>
</organism>
<dbReference type="Pfam" id="PF00095">
    <property type="entry name" value="WAP"/>
    <property type="match status" value="2"/>
</dbReference>
<sequence>MSTETESSTMKLILLLGVLVELTCVYAEKPGVCPKERDATLVPCTPTCNSDDNCSGIEKCCITSCAGTSCKIPDGKAGSCPAASEVQCTKSISCSSDTDCDNEQKCCGSSCNTLICSNPV</sequence>
<protein>
    <recommendedName>
        <fullName evidence="2">WAP domain-containing protein</fullName>
    </recommendedName>
</protein>
<dbReference type="PRINTS" id="PR00003">
    <property type="entry name" value="4DISULPHCORE"/>
</dbReference>
<feature type="domain" description="WAP" evidence="2">
    <location>
        <begin position="26"/>
        <end position="71"/>
    </location>
</feature>
<dbReference type="AlphaFoldDB" id="A0A8J6EDC7"/>
<keyword evidence="4" id="KW-1185">Reference proteome</keyword>
<name>A0A8J6EDC7_ELECQ</name>
<dbReference type="GO" id="GO:0005576">
    <property type="term" value="C:extracellular region"/>
    <property type="evidence" value="ECO:0007669"/>
    <property type="project" value="InterPro"/>
</dbReference>
<feature type="domain" description="WAP" evidence="2">
    <location>
        <begin position="73"/>
        <end position="120"/>
    </location>
</feature>
<evidence type="ECO:0000313" key="3">
    <source>
        <dbReference type="EMBL" id="KAG9466995.1"/>
    </source>
</evidence>
<evidence type="ECO:0000313" key="4">
    <source>
        <dbReference type="Proteomes" id="UP000770717"/>
    </source>
</evidence>